<dbReference type="RefSeq" id="WP_281455537.1">
    <property type="nucleotide sequence ID" value="NZ_JASAOF010000005.1"/>
</dbReference>
<proteinExistence type="predicted"/>
<dbReference type="Pfam" id="PF05331">
    <property type="entry name" value="DUF742"/>
    <property type="match status" value="1"/>
</dbReference>
<organism evidence="1 2">
    <name type="scientific">Saccharopolyspora ipomoeae</name>
    <dbReference type="NCBI Taxonomy" id="3042027"/>
    <lineage>
        <taxon>Bacteria</taxon>
        <taxon>Bacillati</taxon>
        <taxon>Actinomycetota</taxon>
        <taxon>Actinomycetes</taxon>
        <taxon>Pseudonocardiales</taxon>
        <taxon>Pseudonocardiaceae</taxon>
        <taxon>Saccharopolyspora</taxon>
    </lineage>
</organism>
<accession>A0ABT6PMH1</accession>
<sequence>MDEAWYDDEAGPMVRPYTITRGRTPGQHKHHRLDTATQVVTVEPRPEAPRLELTPEHRAILEACHRPVSLAELAVALGQPMGVVRVLCGDLLDHGAVFVRTPRSEVSREILEQVYRGLCRL</sequence>
<reference evidence="1 2" key="1">
    <citation type="submission" date="2023-04" db="EMBL/GenBank/DDBJ databases">
        <title>Draft genome sequence of Saccharopolyspora sp. TS4A08 isolated from sweet potato rhizospheric soil.</title>
        <authorList>
            <person name="Suksaard P."/>
            <person name="Duangmal K."/>
        </authorList>
    </citation>
    <scope>NUCLEOTIDE SEQUENCE [LARGE SCALE GENOMIC DNA]</scope>
    <source>
        <strain evidence="1 2">TS4A08</strain>
    </source>
</reference>
<evidence type="ECO:0000313" key="2">
    <source>
        <dbReference type="Proteomes" id="UP001237595"/>
    </source>
</evidence>
<dbReference type="InterPro" id="IPR007995">
    <property type="entry name" value="DUF742"/>
</dbReference>
<protein>
    <submittedName>
        <fullName evidence="1">DUF742 domain-containing protein</fullName>
    </submittedName>
</protein>
<comment type="caution">
    <text evidence="1">The sequence shown here is derived from an EMBL/GenBank/DDBJ whole genome shotgun (WGS) entry which is preliminary data.</text>
</comment>
<keyword evidence="2" id="KW-1185">Reference proteome</keyword>
<dbReference type="PANTHER" id="PTHR36221:SF1">
    <property type="entry name" value="DUF742 DOMAIN-CONTAINING PROTEIN"/>
    <property type="match status" value="1"/>
</dbReference>
<dbReference type="EMBL" id="JASAOF010000005">
    <property type="protein sequence ID" value="MDI2029208.1"/>
    <property type="molecule type" value="Genomic_DNA"/>
</dbReference>
<dbReference type="Proteomes" id="UP001237595">
    <property type="component" value="Unassembled WGS sequence"/>
</dbReference>
<dbReference type="PANTHER" id="PTHR36221">
    <property type="entry name" value="DUF742 DOMAIN-CONTAINING PROTEIN"/>
    <property type="match status" value="1"/>
</dbReference>
<name>A0ABT6PMH1_9PSEU</name>
<gene>
    <name evidence="1" type="ORF">QFW96_11335</name>
</gene>
<evidence type="ECO:0000313" key="1">
    <source>
        <dbReference type="EMBL" id="MDI2029208.1"/>
    </source>
</evidence>